<dbReference type="CDD" id="cd01335">
    <property type="entry name" value="Radical_SAM"/>
    <property type="match status" value="1"/>
</dbReference>
<evidence type="ECO:0000259" key="7">
    <source>
        <dbReference type="Pfam" id="PF13186"/>
    </source>
</evidence>
<reference evidence="8 9" key="1">
    <citation type="submission" date="2018-08" db="EMBL/GenBank/DDBJ databases">
        <title>Flavobacterium tibetense sp. nov., isolated from a wetland YonghuCo on Tibetan Plateau.</title>
        <authorList>
            <person name="Phurbu D."/>
            <person name="Lu H."/>
            <person name="Xing P."/>
        </authorList>
    </citation>
    <scope>NUCLEOTIDE SEQUENCE [LARGE SCALE GENOMIC DNA]</scope>
    <source>
        <strain evidence="8 9">DJC</strain>
    </source>
</reference>
<gene>
    <name evidence="8" type="ORF">D1012_19340</name>
</gene>
<evidence type="ECO:0000256" key="5">
    <source>
        <dbReference type="ARBA" id="ARBA00023014"/>
    </source>
</evidence>
<evidence type="ECO:0000256" key="2">
    <source>
        <dbReference type="ARBA" id="ARBA00022691"/>
    </source>
</evidence>
<keyword evidence="4" id="KW-0408">Iron</keyword>
<evidence type="ECO:0000256" key="3">
    <source>
        <dbReference type="ARBA" id="ARBA00022723"/>
    </source>
</evidence>
<dbReference type="SFLD" id="SFLDS00029">
    <property type="entry name" value="Radical_SAM"/>
    <property type="match status" value="1"/>
</dbReference>
<dbReference type="AlphaFoldDB" id="A0A411YXM7"/>
<evidence type="ECO:0000259" key="6">
    <source>
        <dbReference type="Pfam" id="PF04055"/>
    </source>
</evidence>
<keyword evidence="5" id="KW-0411">Iron-sulfur</keyword>
<dbReference type="Pfam" id="PF04055">
    <property type="entry name" value="Radical_SAM"/>
    <property type="match status" value="1"/>
</dbReference>
<dbReference type="SUPFAM" id="SSF102114">
    <property type="entry name" value="Radical SAM enzymes"/>
    <property type="match status" value="1"/>
</dbReference>
<keyword evidence="3" id="KW-0479">Metal-binding</keyword>
<comment type="caution">
    <text evidence="8">The sequence shown here is derived from an EMBL/GenBank/DDBJ whole genome shotgun (WGS) entry which is preliminary data.</text>
</comment>
<keyword evidence="9" id="KW-1185">Reference proteome</keyword>
<feature type="domain" description="4Fe4S-binding SPASM" evidence="7">
    <location>
        <begin position="227"/>
        <end position="270"/>
    </location>
</feature>
<dbReference type="InterPro" id="IPR007197">
    <property type="entry name" value="rSAM"/>
</dbReference>
<accession>A0A411YXM7</accession>
<feature type="domain" description="Radical SAM core" evidence="6">
    <location>
        <begin position="35"/>
        <end position="187"/>
    </location>
</feature>
<dbReference type="SFLD" id="SFLDG01067">
    <property type="entry name" value="SPASM/twitch_domain_containing"/>
    <property type="match status" value="1"/>
</dbReference>
<dbReference type="InterPro" id="IPR023885">
    <property type="entry name" value="4Fe4S-binding_SPASM_dom"/>
</dbReference>
<evidence type="ECO:0000313" key="9">
    <source>
        <dbReference type="Proteomes" id="UP000284547"/>
    </source>
</evidence>
<keyword evidence="2" id="KW-0949">S-adenosyl-L-methionine</keyword>
<dbReference type="Proteomes" id="UP000284547">
    <property type="component" value="Unassembled WGS sequence"/>
</dbReference>
<name>A0A411YXM7_9RHOB</name>
<comment type="cofactor">
    <cofactor evidence="1">
        <name>[4Fe-4S] cluster</name>
        <dbReference type="ChEBI" id="CHEBI:49883"/>
    </cofactor>
</comment>
<evidence type="ECO:0000256" key="4">
    <source>
        <dbReference type="ARBA" id="ARBA00023004"/>
    </source>
</evidence>
<dbReference type="InterPro" id="IPR058240">
    <property type="entry name" value="rSAM_sf"/>
</dbReference>
<proteinExistence type="predicted"/>
<protein>
    <submittedName>
        <fullName evidence="8">Radical SAM protein</fullName>
    </submittedName>
</protein>
<dbReference type="GO" id="GO:0003824">
    <property type="term" value="F:catalytic activity"/>
    <property type="evidence" value="ECO:0007669"/>
    <property type="project" value="InterPro"/>
</dbReference>
<dbReference type="PANTHER" id="PTHR11228">
    <property type="entry name" value="RADICAL SAM DOMAIN PROTEIN"/>
    <property type="match status" value="1"/>
</dbReference>
<dbReference type="GO" id="GO:0051536">
    <property type="term" value="F:iron-sulfur cluster binding"/>
    <property type="evidence" value="ECO:0007669"/>
    <property type="project" value="UniProtKB-KW"/>
</dbReference>
<sequence>MGIAATNILAARLKGSFVMSANDSIDYSPDVLGILLTARCNISCRHCCNCSGPEAEGALKLDFITGLIDDAVRIGSIREVGLSGGEPFLFLDLVGATLRHARGHGLGASVTTNGFWGRSARADRMLDDLRADGLTALCISTSQFHQEFIRLDTVVAAAAASRRAGLATTINVVASAGLQPDTIRDALGDLAGDVCIVVMPCLPTGRAAAKVDAREWPGLTAQPLGNCRHHFQKLAVDLAGDVWPCCSPGGFTPALQLGNANRTPIDRIVARAADNPLVAVLDAVGPAFFLPFLRGAGLADTFPDRFADQCHLCHAMLSDPRAASVVAAACRQLAGEVSQLAAPERPVGRIATIAATQEPAPV</sequence>
<organism evidence="8 9">
    <name type="scientific">Pseudotabrizicola alkalilacus</name>
    <dbReference type="NCBI Taxonomy" id="2305252"/>
    <lineage>
        <taxon>Bacteria</taxon>
        <taxon>Pseudomonadati</taxon>
        <taxon>Pseudomonadota</taxon>
        <taxon>Alphaproteobacteria</taxon>
        <taxon>Rhodobacterales</taxon>
        <taxon>Paracoccaceae</taxon>
        <taxon>Pseudotabrizicola</taxon>
    </lineage>
</organism>
<dbReference type="GO" id="GO:0046872">
    <property type="term" value="F:metal ion binding"/>
    <property type="evidence" value="ECO:0007669"/>
    <property type="project" value="UniProtKB-KW"/>
</dbReference>
<dbReference type="InterPro" id="IPR050377">
    <property type="entry name" value="Radical_SAM_PqqE_MftC-like"/>
</dbReference>
<dbReference type="Pfam" id="PF13186">
    <property type="entry name" value="SPASM"/>
    <property type="match status" value="1"/>
</dbReference>
<evidence type="ECO:0000313" key="8">
    <source>
        <dbReference type="EMBL" id="RGP35562.1"/>
    </source>
</evidence>
<dbReference type="Gene3D" id="3.20.20.70">
    <property type="entry name" value="Aldolase class I"/>
    <property type="match status" value="1"/>
</dbReference>
<dbReference type="EMBL" id="QWEY01000014">
    <property type="protein sequence ID" value="RGP35562.1"/>
    <property type="molecule type" value="Genomic_DNA"/>
</dbReference>
<evidence type="ECO:0000256" key="1">
    <source>
        <dbReference type="ARBA" id="ARBA00001966"/>
    </source>
</evidence>
<dbReference type="PANTHER" id="PTHR11228:SF34">
    <property type="entry name" value="TUNGSTEN-CONTAINING ALDEHYDE FERREDOXIN OXIDOREDUCTASE COFACTOR MODIFYING PROTEIN"/>
    <property type="match status" value="1"/>
</dbReference>
<dbReference type="InterPro" id="IPR013785">
    <property type="entry name" value="Aldolase_TIM"/>
</dbReference>